<evidence type="ECO:0000313" key="2">
    <source>
        <dbReference type="EMBL" id="GAA4648106.1"/>
    </source>
</evidence>
<comment type="caution">
    <text evidence="2">The sequence shown here is derived from an EMBL/GenBank/DDBJ whole genome shotgun (WGS) entry which is preliminary data.</text>
</comment>
<protein>
    <recommendedName>
        <fullName evidence="1">SAP domain-containing protein</fullName>
    </recommendedName>
</protein>
<organism evidence="2 3">
    <name type="scientific">Kistimonas scapharcae</name>
    <dbReference type="NCBI Taxonomy" id="1036133"/>
    <lineage>
        <taxon>Bacteria</taxon>
        <taxon>Pseudomonadati</taxon>
        <taxon>Pseudomonadota</taxon>
        <taxon>Gammaproteobacteria</taxon>
        <taxon>Oceanospirillales</taxon>
        <taxon>Endozoicomonadaceae</taxon>
        <taxon>Kistimonas</taxon>
    </lineage>
</organism>
<dbReference type="SMART" id="SM00513">
    <property type="entry name" value="SAP"/>
    <property type="match status" value="1"/>
</dbReference>
<dbReference type="PROSITE" id="PS50800">
    <property type="entry name" value="SAP"/>
    <property type="match status" value="1"/>
</dbReference>
<name>A0ABP8UX38_9GAMM</name>
<sequence length="305" mass="34594">MKPGIYDGCPDTDYHSAPGVSSSILKEMGRSPAHCRAKRDGDRDKRTKALDTGIILHCAVLEPERFARDYALPPMRINYPNALATVEELKSRCETEGLPKTGKKDDLITRLREHDKDIELWDDILAEYRENKILLSESDMELCQGVMASVAAHGKAMKAFQGGVAERTLVWEDEATGELCRARMDYYREDLGMIFDLKSCRDARHDPFQRDIPRYGYHISAAMYLEGARACGLKATGFAWLAIEKEPPYAIGLYMASAEMLMEGDDRFREYLDLYHACRETGSWPAYAEEFRTIELPAWATGQQD</sequence>
<dbReference type="InterPro" id="IPR024432">
    <property type="entry name" value="Put_RecE_PDDEXK-like_dom"/>
</dbReference>
<proteinExistence type="predicted"/>
<keyword evidence="3" id="KW-1185">Reference proteome</keyword>
<dbReference type="InterPro" id="IPR003034">
    <property type="entry name" value="SAP_dom"/>
</dbReference>
<evidence type="ECO:0000259" key="1">
    <source>
        <dbReference type="PROSITE" id="PS50800"/>
    </source>
</evidence>
<dbReference type="Gene3D" id="1.10.720.30">
    <property type="entry name" value="SAP domain"/>
    <property type="match status" value="1"/>
</dbReference>
<accession>A0ABP8UX38</accession>
<dbReference type="Gene3D" id="3.90.320.10">
    <property type="match status" value="1"/>
</dbReference>
<dbReference type="RefSeq" id="WP_345193325.1">
    <property type="nucleotide sequence ID" value="NZ_BAABFL010000025.1"/>
</dbReference>
<reference evidence="3" key="1">
    <citation type="journal article" date="2019" name="Int. J. Syst. Evol. Microbiol.">
        <title>The Global Catalogue of Microorganisms (GCM) 10K type strain sequencing project: providing services to taxonomists for standard genome sequencing and annotation.</title>
        <authorList>
            <consortium name="The Broad Institute Genomics Platform"/>
            <consortium name="The Broad Institute Genome Sequencing Center for Infectious Disease"/>
            <person name="Wu L."/>
            <person name="Ma J."/>
        </authorList>
    </citation>
    <scope>NUCLEOTIDE SEQUENCE [LARGE SCALE GENOMIC DNA]</scope>
    <source>
        <strain evidence="3">JCM 17805</strain>
    </source>
</reference>
<dbReference type="Pfam" id="PF12684">
    <property type="entry name" value="DUF3799"/>
    <property type="match status" value="1"/>
</dbReference>
<dbReference type="EMBL" id="BAABFL010000025">
    <property type="protein sequence ID" value="GAA4648106.1"/>
    <property type="molecule type" value="Genomic_DNA"/>
</dbReference>
<gene>
    <name evidence="2" type="ORF">GCM10023116_03700</name>
</gene>
<dbReference type="Proteomes" id="UP001500604">
    <property type="component" value="Unassembled WGS sequence"/>
</dbReference>
<dbReference type="InterPro" id="IPR011604">
    <property type="entry name" value="PDDEXK-like_dom_sf"/>
</dbReference>
<dbReference type="SUPFAM" id="SSF68906">
    <property type="entry name" value="SAP domain"/>
    <property type="match status" value="1"/>
</dbReference>
<feature type="domain" description="SAP" evidence="1">
    <location>
        <begin position="81"/>
        <end position="115"/>
    </location>
</feature>
<dbReference type="InterPro" id="IPR036361">
    <property type="entry name" value="SAP_dom_sf"/>
</dbReference>
<evidence type="ECO:0000313" key="3">
    <source>
        <dbReference type="Proteomes" id="UP001500604"/>
    </source>
</evidence>